<keyword evidence="15" id="KW-0411">Iron-sulfur</keyword>
<dbReference type="RefSeq" id="WP_124798506.1">
    <property type="nucleotide sequence ID" value="NZ_CP034170.1"/>
</dbReference>
<evidence type="ECO:0000256" key="18">
    <source>
        <dbReference type="ARBA" id="ARBA00029586"/>
    </source>
</evidence>
<dbReference type="AlphaFoldDB" id="A0A3G8ZKD2"/>
<dbReference type="GO" id="GO:0005886">
    <property type="term" value="C:plasma membrane"/>
    <property type="evidence" value="ECO:0007669"/>
    <property type="project" value="UniProtKB-SubCell"/>
</dbReference>
<evidence type="ECO:0000256" key="1">
    <source>
        <dbReference type="ARBA" id="ARBA00002494"/>
    </source>
</evidence>
<dbReference type="KEGG" id="nak:EH165_06080"/>
<feature type="transmembrane region" description="Helical" evidence="20">
    <location>
        <begin position="99"/>
        <end position="118"/>
    </location>
</feature>
<dbReference type="PANTHER" id="PTHR10134">
    <property type="entry name" value="CYTOCHROME B-C1 COMPLEX SUBUNIT RIESKE, MITOCHONDRIAL"/>
    <property type="match status" value="1"/>
</dbReference>
<evidence type="ECO:0000256" key="13">
    <source>
        <dbReference type="ARBA" id="ARBA00023002"/>
    </source>
</evidence>
<keyword evidence="5" id="KW-0813">Transport</keyword>
<feature type="domain" description="Rieske" evidence="21">
    <location>
        <begin position="248"/>
        <end position="341"/>
    </location>
</feature>
<dbReference type="InterPro" id="IPR014349">
    <property type="entry name" value="Rieske_Fe-S_prot"/>
</dbReference>
<dbReference type="PROSITE" id="PS51296">
    <property type="entry name" value="RIESKE"/>
    <property type="match status" value="1"/>
</dbReference>
<keyword evidence="10" id="KW-0479">Metal-binding</keyword>
<evidence type="ECO:0000256" key="17">
    <source>
        <dbReference type="ARBA" id="ARBA00023157"/>
    </source>
</evidence>
<name>A0A3G8ZKD2_9ACTN</name>
<evidence type="ECO:0000256" key="8">
    <source>
        <dbReference type="ARBA" id="ARBA00022692"/>
    </source>
</evidence>
<dbReference type="SUPFAM" id="SSF50022">
    <property type="entry name" value="ISP domain"/>
    <property type="match status" value="1"/>
</dbReference>
<keyword evidence="17" id="KW-1015">Disulfide bond</keyword>
<evidence type="ECO:0000256" key="2">
    <source>
        <dbReference type="ARBA" id="ARBA00004651"/>
    </source>
</evidence>
<keyword evidence="16 20" id="KW-0472">Membrane</keyword>
<dbReference type="EMBL" id="CP034170">
    <property type="protein sequence ID" value="AZI57779.1"/>
    <property type="molecule type" value="Genomic_DNA"/>
</dbReference>
<organism evidence="22 23">
    <name type="scientific">Nakamurella antarctica</name>
    <dbReference type="NCBI Taxonomy" id="1902245"/>
    <lineage>
        <taxon>Bacteria</taxon>
        <taxon>Bacillati</taxon>
        <taxon>Actinomycetota</taxon>
        <taxon>Actinomycetes</taxon>
        <taxon>Nakamurellales</taxon>
        <taxon>Nakamurellaceae</taxon>
        <taxon>Nakamurella</taxon>
    </lineage>
</organism>
<gene>
    <name evidence="22" type="ORF">EH165_06080</name>
</gene>
<sequence length="362" mass="39275">MSGGQDVVIPSAEEMNAMSREDLARLGARLDGVELVEYGERYEPGSPADKRAERSVARWFLLAAVSAVAFVVVFIAWPWQYETAYSDKQWVYALYNPLIGLLLGLTIFALGIGVIAMAKKIAPHEVAIQQRHVGMSDEVDRRTMVAELADTGIKMGLKRRGVLKGSLALAGAGLGVAAVVPVLGGFIKNPWDKGDKSDLWVTPWAPLADGSLVRMAYQDGTLVRPEDLAAGSMTTVFPAVPGGAKASDAAVMLFRLRANDPIKFRAPKYETFRYGDFYAYSKICTHVGCPVSLYEQQTGRVLCPCHQSQFDINDGAKPVFGPAARALPQLPLGVDKDGHFVAMSDFIEPVGPGFWENSGKHE</sequence>
<evidence type="ECO:0000256" key="10">
    <source>
        <dbReference type="ARBA" id="ARBA00022723"/>
    </source>
</evidence>
<dbReference type="Pfam" id="PF00355">
    <property type="entry name" value="Rieske"/>
    <property type="match status" value="1"/>
</dbReference>
<evidence type="ECO:0000256" key="20">
    <source>
        <dbReference type="SAM" id="Phobius"/>
    </source>
</evidence>
<feature type="transmembrane region" description="Helical" evidence="20">
    <location>
        <begin position="59"/>
        <end position="79"/>
    </location>
</feature>
<comment type="function">
    <text evidence="1">Iron-sulfur subunit of the cytochrome bc1 complex, an essential component of the respiratory electron transport chain required for ATP synthesis. The bc1 complex catalyzes the oxidation of menaquinol and the reduction of cytochrome c in the respiratory chain. The bc1 complex operates through a Q-cycle mechanism that couples electron transfer to generation of the proton gradient that drives ATP synthesis.</text>
</comment>
<reference evidence="22 23" key="1">
    <citation type="submission" date="2018-11" db="EMBL/GenBank/DDBJ databases">
        <authorList>
            <person name="Da X."/>
        </authorList>
    </citation>
    <scope>NUCLEOTIDE SEQUENCE [LARGE SCALE GENOMIC DNA]</scope>
    <source>
        <strain evidence="22 23">S14-144</strain>
    </source>
</reference>
<evidence type="ECO:0000256" key="19">
    <source>
        <dbReference type="ARBA" id="ARBA00032409"/>
    </source>
</evidence>
<evidence type="ECO:0000313" key="23">
    <source>
        <dbReference type="Proteomes" id="UP000268084"/>
    </source>
</evidence>
<evidence type="ECO:0000256" key="11">
    <source>
        <dbReference type="ARBA" id="ARBA00022982"/>
    </source>
</evidence>
<protein>
    <recommendedName>
        <fullName evidence="4">Cytochrome bc1 complex Rieske iron-sulfur subunit</fullName>
    </recommendedName>
    <alternativeName>
        <fullName evidence="18">Cytochrome bc1 reductase complex subunit QcrA</fullName>
    </alternativeName>
    <alternativeName>
        <fullName evidence="19">Rieske iron-sulfur protein</fullName>
    </alternativeName>
</protein>
<evidence type="ECO:0000313" key="22">
    <source>
        <dbReference type="EMBL" id="AZI57779.1"/>
    </source>
</evidence>
<dbReference type="CDD" id="cd03467">
    <property type="entry name" value="Rieske"/>
    <property type="match status" value="1"/>
</dbReference>
<comment type="similarity">
    <text evidence="3">Belongs to the Rieske iron-sulfur protein family.</text>
</comment>
<dbReference type="GO" id="GO:0016705">
    <property type="term" value="F:oxidoreductase activity, acting on paired donors, with incorporation or reduction of molecular oxygen"/>
    <property type="evidence" value="ECO:0007669"/>
    <property type="project" value="UniProtKB-ARBA"/>
</dbReference>
<keyword evidence="12 20" id="KW-1133">Transmembrane helix</keyword>
<keyword evidence="11" id="KW-0249">Electron transport</keyword>
<feature type="transmembrane region" description="Helical" evidence="20">
    <location>
        <begin position="167"/>
        <end position="187"/>
    </location>
</feature>
<evidence type="ECO:0000256" key="4">
    <source>
        <dbReference type="ARBA" id="ARBA00015816"/>
    </source>
</evidence>
<dbReference type="InterPro" id="IPR045603">
    <property type="entry name" value="QcrA_N"/>
</dbReference>
<dbReference type="GO" id="GO:0051537">
    <property type="term" value="F:2 iron, 2 sulfur cluster binding"/>
    <property type="evidence" value="ECO:0007669"/>
    <property type="project" value="UniProtKB-KW"/>
</dbReference>
<keyword evidence="8 20" id="KW-0812">Transmembrane</keyword>
<keyword evidence="7" id="KW-0679">Respiratory chain</keyword>
<keyword evidence="23" id="KW-1185">Reference proteome</keyword>
<keyword evidence="6" id="KW-1003">Cell membrane</keyword>
<evidence type="ECO:0000256" key="3">
    <source>
        <dbReference type="ARBA" id="ARBA00010651"/>
    </source>
</evidence>
<evidence type="ECO:0000256" key="9">
    <source>
        <dbReference type="ARBA" id="ARBA00022714"/>
    </source>
</evidence>
<dbReference type="Pfam" id="PF19297">
    <property type="entry name" value="QcrA_N"/>
    <property type="match status" value="1"/>
</dbReference>
<evidence type="ECO:0000256" key="14">
    <source>
        <dbReference type="ARBA" id="ARBA00023004"/>
    </source>
</evidence>
<evidence type="ECO:0000256" key="7">
    <source>
        <dbReference type="ARBA" id="ARBA00022660"/>
    </source>
</evidence>
<dbReference type="Gene3D" id="2.102.10.10">
    <property type="entry name" value="Rieske [2Fe-2S] iron-sulphur domain"/>
    <property type="match status" value="1"/>
</dbReference>
<evidence type="ECO:0000259" key="21">
    <source>
        <dbReference type="PROSITE" id="PS51296"/>
    </source>
</evidence>
<dbReference type="OrthoDB" id="9802613at2"/>
<dbReference type="InterPro" id="IPR017941">
    <property type="entry name" value="Rieske_2Fe-2S"/>
</dbReference>
<keyword evidence="14" id="KW-0408">Iron</keyword>
<keyword evidence="13" id="KW-0560">Oxidoreductase</keyword>
<evidence type="ECO:0000256" key="12">
    <source>
        <dbReference type="ARBA" id="ARBA00022989"/>
    </source>
</evidence>
<keyword evidence="9" id="KW-0001">2Fe-2S</keyword>
<dbReference type="GO" id="GO:0004497">
    <property type="term" value="F:monooxygenase activity"/>
    <property type="evidence" value="ECO:0007669"/>
    <property type="project" value="UniProtKB-ARBA"/>
</dbReference>
<evidence type="ECO:0000256" key="15">
    <source>
        <dbReference type="ARBA" id="ARBA00023014"/>
    </source>
</evidence>
<dbReference type="InterPro" id="IPR036922">
    <property type="entry name" value="Rieske_2Fe-2S_sf"/>
</dbReference>
<proteinExistence type="inferred from homology"/>
<evidence type="ECO:0000256" key="6">
    <source>
        <dbReference type="ARBA" id="ARBA00022475"/>
    </source>
</evidence>
<evidence type="ECO:0000256" key="16">
    <source>
        <dbReference type="ARBA" id="ARBA00023136"/>
    </source>
</evidence>
<dbReference type="GO" id="GO:0046872">
    <property type="term" value="F:metal ion binding"/>
    <property type="evidence" value="ECO:0007669"/>
    <property type="project" value="UniProtKB-KW"/>
</dbReference>
<comment type="subcellular location">
    <subcellularLocation>
        <location evidence="2">Cell membrane</location>
        <topology evidence="2">Multi-pass membrane protein</topology>
    </subcellularLocation>
</comment>
<reference evidence="22 23" key="2">
    <citation type="submission" date="2018-12" db="EMBL/GenBank/DDBJ databases">
        <title>Nakamurella antarcticus sp. nov., isolated from Antarctica South Shetland Islands soil.</title>
        <authorList>
            <person name="Peng F."/>
        </authorList>
    </citation>
    <scope>NUCLEOTIDE SEQUENCE [LARGE SCALE GENOMIC DNA]</scope>
    <source>
        <strain evidence="22 23">S14-144</strain>
    </source>
</reference>
<evidence type="ECO:0000256" key="5">
    <source>
        <dbReference type="ARBA" id="ARBA00022448"/>
    </source>
</evidence>
<accession>A0A3G8ZKD2</accession>
<dbReference type="Proteomes" id="UP000268084">
    <property type="component" value="Chromosome"/>
</dbReference>